<dbReference type="PATRIC" id="fig|1333857.3.peg.3048"/>
<sequence length="528" mass="58969">MIMAMIDQVGNIHDHQGRFDGHLRSDAESTLADEPSAATYEPIVYRIPTSRLAALQAKLDKLNRRLAKAGIEERFAYNARPRIVHDERTGASHETNDVTINTPRISLGDWQFDSMHEKAANGKVISHFAGDTDPHVADETMRCDYCGHNRARTKVYIVTSPSTGETKQIGSNCLELFLGVKPKGLWVLDESFDASEFDVDDDDLGALYGQDTRITPGDNVMLLTMRQIEQDGGVFLSRGRATIYDTPTADKVLDLIEHGAGGGHLEASAAEADELRRLYAWVDGLEGESEYERNLQTVLAQTEEVCGERWVSRKHVPLVASAVSSFRHHEQRERERAAREELKAREAAMKKQEFLAPAGTKLKGMDVTATILSARLGRDYGYGAPLHVKMIDDDGHVLYWRSSSGIGDWIQTGEDETEGVHWSPDAGSRVVIASGTVKENRVSDYDGDWETVLTRAKLQPTPEAREQLARDAREEAARRETARKEREEEYRQERRQRAEELAQHFEAAGDTAGAEQARAEGEKGSYYV</sequence>
<evidence type="ECO:0000313" key="3">
    <source>
        <dbReference type="Proteomes" id="UP000016033"/>
    </source>
</evidence>
<comment type="caution">
    <text evidence="2">The sequence shown here is derived from an EMBL/GenBank/DDBJ whole genome shotgun (WGS) entry which is preliminary data.</text>
</comment>
<reference evidence="2 3" key="1">
    <citation type="journal article" date="2013" name="Genome Announc.">
        <title>Whole-genome sequences of five oyster-associated bacteria show potential for crude oil hydrocarbon degradation.</title>
        <authorList>
            <person name="Chauhan A."/>
            <person name="Green S."/>
            <person name="Pathak A."/>
            <person name="Thomas J."/>
            <person name="Venkatramanan R."/>
        </authorList>
    </citation>
    <scope>NUCLEOTIDE SEQUENCE [LARGE SCALE GENOMIC DNA]</scope>
    <source>
        <strain evidence="2 3">MF109</strain>
    </source>
</reference>
<dbReference type="EMBL" id="ATAO01000206">
    <property type="protein sequence ID" value="EQM74892.1"/>
    <property type="molecule type" value="Genomic_DNA"/>
</dbReference>
<evidence type="ECO:0000313" key="2">
    <source>
        <dbReference type="EMBL" id="EQM74892.1"/>
    </source>
</evidence>
<dbReference type="AlphaFoldDB" id="T5KEH1"/>
<organism evidence="2 3">
    <name type="scientific">Microbacterium maritypicum MF109</name>
    <dbReference type="NCBI Taxonomy" id="1333857"/>
    <lineage>
        <taxon>Bacteria</taxon>
        <taxon>Bacillati</taxon>
        <taxon>Actinomycetota</taxon>
        <taxon>Actinomycetes</taxon>
        <taxon>Micrococcales</taxon>
        <taxon>Microbacteriaceae</taxon>
        <taxon>Microbacterium</taxon>
    </lineage>
</organism>
<feature type="region of interest" description="Disordered" evidence="1">
    <location>
        <begin position="461"/>
        <end position="528"/>
    </location>
</feature>
<name>T5KEH1_MICMQ</name>
<feature type="compositionally biased region" description="Basic and acidic residues" evidence="1">
    <location>
        <begin position="517"/>
        <end position="528"/>
    </location>
</feature>
<protein>
    <submittedName>
        <fullName evidence="2">Uncharacterized protein</fullName>
    </submittedName>
</protein>
<proteinExistence type="predicted"/>
<accession>T5KEH1</accession>
<evidence type="ECO:0000256" key="1">
    <source>
        <dbReference type="SAM" id="MobiDB-lite"/>
    </source>
</evidence>
<gene>
    <name evidence="2" type="ORF">L687_05375</name>
</gene>
<feature type="compositionally biased region" description="Basic and acidic residues" evidence="1">
    <location>
        <begin position="463"/>
        <end position="503"/>
    </location>
</feature>
<dbReference type="Proteomes" id="UP000016033">
    <property type="component" value="Unassembled WGS sequence"/>
</dbReference>